<name>A0A8J7V1P5_9PROT</name>
<dbReference type="InterPro" id="IPR050509">
    <property type="entry name" value="CoA-transferase_III"/>
</dbReference>
<evidence type="ECO:0000313" key="2">
    <source>
        <dbReference type="EMBL" id="MBP5856560.1"/>
    </source>
</evidence>
<dbReference type="Proteomes" id="UP000672602">
    <property type="component" value="Unassembled WGS sequence"/>
</dbReference>
<dbReference type="InterPro" id="IPR023606">
    <property type="entry name" value="CoA-Trfase_III_dom_1_sf"/>
</dbReference>
<protein>
    <submittedName>
        <fullName evidence="2">CoA transferase</fullName>
    </submittedName>
</protein>
<organism evidence="2 3">
    <name type="scientific">Marivibrio halodurans</name>
    <dbReference type="NCBI Taxonomy" id="2039722"/>
    <lineage>
        <taxon>Bacteria</taxon>
        <taxon>Pseudomonadati</taxon>
        <taxon>Pseudomonadota</taxon>
        <taxon>Alphaproteobacteria</taxon>
        <taxon>Rhodospirillales</taxon>
        <taxon>Rhodospirillaceae</taxon>
        <taxon>Marivibrio</taxon>
    </lineage>
</organism>
<dbReference type="Pfam" id="PF02515">
    <property type="entry name" value="CoA_transf_3"/>
    <property type="match status" value="1"/>
</dbReference>
<dbReference type="PANTHER" id="PTHR48228:SF4">
    <property type="entry name" value="BLR3030 PROTEIN"/>
    <property type="match status" value="1"/>
</dbReference>
<dbReference type="SUPFAM" id="SSF89796">
    <property type="entry name" value="CoA-transferase family III (CaiB/BaiF)"/>
    <property type="match status" value="2"/>
</dbReference>
<evidence type="ECO:0000313" key="3">
    <source>
        <dbReference type="Proteomes" id="UP000672602"/>
    </source>
</evidence>
<feature type="region of interest" description="Disordered" evidence="1">
    <location>
        <begin position="453"/>
        <end position="473"/>
    </location>
</feature>
<dbReference type="EMBL" id="JAGMWN010000002">
    <property type="protein sequence ID" value="MBP5856560.1"/>
    <property type="molecule type" value="Genomic_DNA"/>
</dbReference>
<evidence type="ECO:0000256" key="1">
    <source>
        <dbReference type="SAM" id="MobiDB-lite"/>
    </source>
</evidence>
<dbReference type="RefSeq" id="WP_210681127.1">
    <property type="nucleotide sequence ID" value="NZ_JAGMWN010000002.1"/>
</dbReference>
<dbReference type="InterPro" id="IPR003673">
    <property type="entry name" value="CoA-Trfase_fam_III"/>
</dbReference>
<comment type="caution">
    <text evidence="2">The sequence shown here is derived from an EMBL/GenBank/DDBJ whole genome shotgun (WGS) entry which is preliminary data.</text>
</comment>
<proteinExistence type="predicted"/>
<accession>A0A8J7V1P5</accession>
<keyword evidence="3" id="KW-1185">Reference proteome</keyword>
<dbReference type="Gene3D" id="3.30.1540.10">
    <property type="entry name" value="formyl-coa transferase, domain 3"/>
    <property type="match status" value="1"/>
</dbReference>
<dbReference type="PANTHER" id="PTHR48228">
    <property type="entry name" value="SUCCINYL-COA--D-CITRAMALATE COA-TRANSFERASE"/>
    <property type="match status" value="1"/>
</dbReference>
<dbReference type="AlphaFoldDB" id="A0A8J7V1P5"/>
<reference evidence="2" key="1">
    <citation type="submission" date="2021-04" db="EMBL/GenBank/DDBJ databases">
        <authorList>
            <person name="Zhang D.-C."/>
        </authorList>
    </citation>
    <scope>NUCLEOTIDE SEQUENCE</scope>
    <source>
        <strain evidence="2">CGMCC 1.15697</strain>
    </source>
</reference>
<dbReference type="GO" id="GO:0016740">
    <property type="term" value="F:transferase activity"/>
    <property type="evidence" value="ECO:0007669"/>
    <property type="project" value="UniProtKB-KW"/>
</dbReference>
<gene>
    <name evidence="2" type="ORF">KAJ83_06045</name>
</gene>
<sequence>MPRKTPCERIAPIWCATGLSPGALPALAPAWEGSQGAPEGTPVYRSGFRVDEAAWTAIALCAAGAAAIDRARGGAAQHVMVDPRHAAVEFRSERYFRLNGTPPTDLWDPIAGLYPTGDGGWVRVHTNFPHHRDGLLAILGCAPTRAAVARALTGWRALDLERAAADAGMVASALRSFAAWDIHPQAAAVRAEPLIAVDRIADAPPTPFRARNEDRPLSGVRVLDLTRVIAGPVAGRALAAHGADVLRVTGPRLPALPALDIDTGRGKRSAQLDLDRPEGAARLRDLAARADVFLQSYRPGALAARGFSAEALAARRPGLVHAELSAYGFSGPWAGRRGFDSLVQAATGFNLAEAAALGRDEPTALPAQALDHGAGYLLAFGIEAALLRRAVEGGSWRVRVSLARVGQWLRDMGPTDPTAGVVDPEEGEIAALSETVESPFGAVTAIRHAGGLSRTPPRWARPPVPLDHHPADW</sequence>
<keyword evidence="2" id="KW-0808">Transferase</keyword>
<dbReference type="Gene3D" id="3.40.50.10540">
    <property type="entry name" value="Crotonobetainyl-coa:carnitine coa-transferase, domain 1"/>
    <property type="match status" value="2"/>
</dbReference>
<dbReference type="InterPro" id="IPR044855">
    <property type="entry name" value="CoA-Trfase_III_dom3_sf"/>
</dbReference>